<evidence type="ECO:0000256" key="7">
    <source>
        <dbReference type="ARBA" id="ARBA00023002"/>
    </source>
</evidence>
<comment type="pathway">
    <text evidence="2">Polyol metabolism; glycerol degradation via glycerol kinase pathway; glycerone phosphate from sn-glycerol 3-phosphate (aerobic route): step 1/1.</text>
</comment>
<dbReference type="Gene3D" id="3.50.50.60">
    <property type="entry name" value="FAD/NAD(P)-binding domain"/>
    <property type="match status" value="1"/>
</dbReference>
<dbReference type="GO" id="GO:0009331">
    <property type="term" value="C:glycerol-3-phosphate dehydrogenase (FAD) complex"/>
    <property type="evidence" value="ECO:0007669"/>
    <property type="project" value="UniProtKB-UniRule"/>
</dbReference>
<dbReference type="InterPro" id="IPR036188">
    <property type="entry name" value="FAD/NAD-bd_sf"/>
</dbReference>
<dbReference type="EC" id="1.1.5.3" evidence="9"/>
<dbReference type="Gene3D" id="3.30.9.10">
    <property type="entry name" value="D-Amino Acid Oxidase, subunit A, domain 2"/>
    <property type="match status" value="1"/>
</dbReference>
<comment type="cofactor">
    <cofactor evidence="1 9">
        <name>FAD</name>
        <dbReference type="ChEBI" id="CHEBI:57692"/>
    </cofactor>
</comment>
<evidence type="ECO:0000313" key="13">
    <source>
        <dbReference type="Proteomes" id="UP001084197"/>
    </source>
</evidence>
<dbReference type="SUPFAM" id="SSF51905">
    <property type="entry name" value="FAD/NAD(P)-binding domain"/>
    <property type="match status" value="1"/>
</dbReference>
<dbReference type="InterPro" id="IPR038299">
    <property type="entry name" value="DAO_C_sf"/>
</dbReference>
<dbReference type="Proteomes" id="UP001084197">
    <property type="component" value="Unassembled WGS sequence"/>
</dbReference>
<proteinExistence type="inferred from homology"/>
<feature type="domain" description="FAD dependent oxidoreductase" evidence="10">
    <location>
        <begin position="21"/>
        <end position="371"/>
    </location>
</feature>
<dbReference type="GO" id="GO:0004368">
    <property type="term" value="F:glycerol-3-phosphate dehydrogenase (quinone) activity"/>
    <property type="evidence" value="ECO:0007669"/>
    <property type="project" value="UniProtKB-EC"/>
</dbReference>
<dbReference type="InterPro" id="IPR000447">
    <property type="entry name" value="G3P_DH_FAD-dep"/>
</dbReference>
<dbReference type="AlphaFoldDB" id="A0A9J6RCA4"/>
<evidence type="ECO:0000259" key="11">
    <source>
        <dbReference type="Pfam" id="PF16901"/>
    </source>
</evidence>
<protein>
    <recommendedName>
        <fullName evidence="9">Glycerol-3-phosphate dehydrogenase</fullName>
        <ecNumber evidence="9">1.1.5.3</ecNumber>
    </recommendedName>
</protein>
<evidence type="ECO:0000256" key="4">
    <source>
        <dbReference type="ARBA" id="ARBA00022630"/>
    </source>
</evidence>
<sequence>MTFSNRNRNQISQTLAKQTFDLLVIGGGIVGAGIALDASSRGMKTALVEMQDFSAGASSRSTKLVHGGFRYLEQKEFKHVAEVGKEREIIHHISPHITKPIMILQPYYKNGPRQGISTKVKLSLYDSLTGVKKKQRHQMLNKKAIMDLEPLLQVKKLRGAGYYQEFQTDDARLTIEVLKRACQLGTKALNYLKVIFLLYDDTGVVNGAEVEDQITGDCYPIYANKIVNATGSWINTLHSEDEKQALLSYTKGIHLVFHRDDFPIQQSVYFTNPEDNRMIFVLTRDNKVYVGTTDTPYQGDLANPKVTLTDKKYLLAAISSVFPNLDLTESKIESSWAGIRSFITEAEKSPSEFTRKEHIFHEESGLVSITGGKLTGYRKVAERIVDYIAKQFKQERNILYSKSETKSIPLSGGDVGGISGFEQFKQQQIVYASDLPLDDRTIQQYIDRYGSNVNKIWEYVRTGQIEAKDYQIDLPIYAELCYALEYESIYKPLDFFLRRTGAILFNRDLVKRNLAGVLSFLSEKLHWDMEESAYYERECRMFE</sequence>
<dbReference type="InterPro" id="IPR031656">
    <property type="entry name" value="DAO_C"/>
</dbReference>
<dbReference type="PANTHER" id="PTHR11985:SF35">
    <property type="entry name" value="ANAEROBIC GLYCEROL-3-PHOSPHATE DEHYDROGENASE SUBUNIT A"/>
    <property type="match status" value="1"/>
</dbReference>
<dbReference type="PRINTS" id="PR01001">
    <property type="entry name" value="FADG3PDH"/>
</dbReference>
<dbReference type="Pfam" id="PF01266">
    <property type="entry name" value="DAO"/>
    <property type="match status" value="1"/>
</dbReference>
<dbReference type="Pfam" id="PF16901">
    <property type="entry name" value="DAO_C"/>
    <property type="match status" value="1"/>
</dbReference>
<keyword evidence="4 9" id="KW-0285">Flavoprotein</keyword>
<evidence type="ECO:0000256" key="3">
    <source>
        <dbReference type="ARBA" id="ARBA00007330"/>
    </source>
</evidence>
<keyword evidence="5" id="KW-0319">Glycerol metabolism</keyword>
<gene>
    <name evidence="12" type="ORF">OWO01_08885</name>
</gene>
<dbReference type="PANTHER" id="PTHR11985">
    <property type="entry name" value="GLYCEROL-3-PHOSPHATE DEHYDROGENASE"/>
    <property type="match status" value="1"/>
</dbReference>
<reference evidence="12" key="1">
    <citation type="submission" date="2022-11" db="EMBL/GenBank/DDBJ databases">
        <title>WGS of Natronobacillus azotifigens 24KS-1, an anaerobic diazotrophic haloalkaliphile from soda-rich habitats.</title>
        <authorList>
            <person name="Sorokin D.Y."/>
            <person name="Merkel A.Y."/>
        </authorList>
    </citation>
    <scope>NUCLEOTIDE SEQUENCE</scope>
    <source>
        <strain evidence="12">24KS-1</strain>
    </source>
</reference>
<evidence type="ECO:0000256" key="9">
    <source>
        <dbReference type="RuleBase" id="RU361217"/>
    </source>
</evidence>
<dbReference type="InterPro" id="IPR006076">
    <property type="entry name" value="FAD-dep_OxRdtase"/>
</dbReference>
<comment type="caution">
    <text evidence="12">The sequence shown here is derived from an EMBL/GenBank/DDBJ whole genome shotgun (WGS) entry which is preliminary data.</text>
</comment>
<evidence type="ECO:0000259" key="10">
    <source>
        <dbReference type="Pfam" id="PF01266"/>
    </source>
</evidence>
<organism evidence="12 13">
    <name type="scientific">Natronobacillus azotifigens</name>
    <dbReference type="NCBI Taxonomy" id="472978"/>
    <lineage>
        <taxon>Bacteria</taxon>
        <taxon>Bacillati</taxon>
        <taxon>Bacillota</taxon>
        <taxon>Bacilli</taxon>
        <taxon>Bacillales</taxon>
        <taxon>Bacillaceae</taxon>
        <taxon>Natronobacillus</taxon>
    </lineage>
</organism>
<evidence type="ECO:0000256" key="5">
    <source>
        <dbReference type="ARBA" id="ARBA00022798"/>
    </source>
</evidence>
<accession>A0A9J6RCA4</accession>
<evidence type="ECO:0000256" key="1">
    <source>
        <dbReference type="ARBA" id="ARBA00001974"/>
    </source>
</evidence>
<evidence type="ECO:0000256" key="8">
    <source>
        <dbReference type="ARBA" id="ARBA00049055"/>
    </source>
</evidence>
<evidence type="ECO:0000256" key="2">
    <source>
        <dbReference type="ARBA" id="ARBA00004977"/>
    </source>
</evidence>
<feature type="domain" description="Alpha-glycerophosphate oxidase C-terminal" evidence="11">
    <location>
        <begin position="403"/>
        <end position="531"/>
    </location>
</feature>
<comment type="similarity">
    <text evidence="3 9">Belongs to the FAD-dependent glycerol-3-phosphate dehydrogenase family.</text>
</comment>
<comment type="catalytic activity">
    <reaction evidence="8 9">
        <text>a quinone + sn-glycerol 3-phosphate = dihydroxyacetone phosphate + a quinol</text>
        <dbReference type="Rhea" id="RHEA:18977"/>
        <dbReference type="ChEBI" id="CHEBI:24646"/>
        <dbReference type="ChEBI" id="CHEBI:57597"/>
        <dbReference type="ChEBI" id="CHEBI:57642"/>
        <dbReference type="ChEBI" id="CHEBI:132124"/>
        <dbReference type="EC" id="1.1.5.3"/>
    </reaction>
</comment>
<dbReference type="RefSeq" id="WP_268780098.1">
    <property type="nucleotide sequence ID" value="NZ_JAPRAT010000015.1"/>
</dbReference>
<evidence type="ECO:0000313" key="12">
    <source>
        <dbReference type="EMBL" id="MCZ0703328.1"/>
    </source>
</evidence>
<keyword evidence="13" id="KW-1185">Reference proteome</keyword>
<evidence type="ECO:0000256" key="6">
    <source>
        <dbReference type="ARBA" id="ARBA00022827"/>
    </source>
</evidence>
<keyword evidence="7 9" id="KW-0560">Oxidoreductase</keyword>
<dbReference type="EMBL" id="JAPRAT010000015">
    <property type="protein sequence ID" value="MCZ0703328.1"/>
    <property type="molecule type" value="Genomic_DNA"/>
</dbReference>
<keyword evidence="6" id="KW-0274">FAD</keyword>
<dbReference type="Gene3D" id="1.10.8.870">
    <property type="entry name" value="Alpha-glycerophosphate oxidase, cap domain"/>
    <property type="match status" value="1"/>
</dbReference>
<dbReference type="GO" id="GO:0046168">
    <property type="term" value="P:glycerol-3-phosphate catabolic process"/>
    <property type="evidence" value="ECO:0007669"/>
    <property type="project" value="TreeGrafter"/>
</dbReference>
<dbReference type="SUPFAM" id="SSF54373">
    <property type="entry name" value="FAD-linked reductases, C-terminal domain"/>
    <property type="match status" value="1"/>
</dbReference>
<name>A0A9J6RCA4_9BACI</name>
<dbReference type="PROSITE" id="PS00977">
    <property type="entry name" value="FAD_G3PDH_1"/>
    <property type="match status" value="1"/>
</dbReference>
<dbReference type="PROSITE" id="PS00978">
    <property type="entry name" value="FAD_G3PDH_2"/>
    <property type="match status" value="1"/>
</dbReference>
<dbReference type="GO" id="GO:0006071">
    <property type="term" value="P:glycerol metabolic process"/>
    <property type="evidence" value="ECO:0007669"/>
    <property type="project" value="UniProtKB-KW"/>
</dbReference>